<reference evidence="1" key="1">
    <citation type="submission" date="2020-07" db="EMBL/GenBank/DDBJ databases">
        <title>Multicomponent nature underlies the extraordinary mechanical properties of spider dragline silk.</title>
        <authorList>
            <person name="Kono N."/>
            <person name="Nakamura H."/>
            <person name="Mori M."/>
            <person name="Yoshida Y."/>
            <person name="Ohtoshi R."/>
            <person name="Malay A.D."/>
            <person name="Moran D.A.P."/>
            <person name="Tomita M."/>
            <person name="Numata K."/>
            <person name="Arakawa K."/>
        </authorList>
    </citation>
    <scope>NUCLEOTIDE SEQUENCE</scope>
</reference>
<sequence>MIGPSAALTVEFTKRTRVTFRASSAQGCCSAVTMKPYIPSPFKPAGSPLRQFSNTPSTALVDVHSLVDIKSLRRDGFVDLDKRQQMVRSSSDVILVSRVTGASRS</sequence>
<evidence type="ECO:0000313" key="1">
    <source>
        <dbReference type="EMBL" id="GFR27035.1"/>
    </source>
</evidence>
<evidence type="ECO:0000313" key="2">
    <source>
        <dbReference type="Proteomes" id="UP000887116"/>
    </source>
</evidence>
<protein>
    <submittedName>
        <fullName evidence="1">Uncharacterized protein</fullName>
    </submittedName>
</protein>
<comment type="caution">
    <text evidence="1">The sequence shown here is derived from an EMBL/GenBank/DDBJ whole genome shotgun (WGS) entry which is preliminary data.</text>
</comment>
<gene>
    <name evidence="1" type="ORF">TNCT_173471</name>
</gene>
<organism evidence="1 2">
    <name type="scientific">Trichonephila clavata</name>
    <name type="common">Joro spider</name>
    <name type="synonym">Nephila clavata</name>
    <dbReference type="NCBI Taxonomy" id="2740835"/>
    <lineage>
        <taxon>Eukaryota</taxon>
        <taxon>Metazoa</taxon>
        <taxon>Ecdysozoa</taxon>
        <taxon>Arthropoda</taxon>
        <taxon>Chelicerata</taxon>
        <taxon>Arachnida</taxon>
        <taxon>Araneae</taxon>
        <taxon>Araneomorphae</taxon>
        <taxon>Entelegynae</taxon>
        <taxon>Araneoidea</taxon>
        <taxon>Nephilidae</taxon>
        <taxon>Trichonephila</taxon>
    </lineage>
</organism>
<name>A0A8X6HR77_TRICU</name>
<keyword evidence="2" id="KW-1185">Reference proteome</keyword>
<dbReference type="EMBL" id="BMAO01018901">
    <property type="protein sequence ID" value="GFR27035.1"/>
    <property type="molecule type" value="Genomic_DNA"/>
</dbReference>
<dbReference type="AlphaFoldDB" id="A0A8X6HR77"/>
<accession>A0A8X6HR77</accession>
<dbReference type="Proteomes" id="UP000887116">
    <property type="component" value="Unassembled WGS sequence"/>
</dbReference>
<proteinExistence type="predicted"/>